<sequence>MKMKRLLLVNGLALGVLGASIATAQPSATATVASINQTGQHRQHVGKLLTPEQRSELAKIKKNLRAKMTPLIKEKRALSMQIRGKMATPNVKWTDISRLVEKRNAVNAKINVLWTQTQFQTFQKLGVLLPVHHGRHGHHCGFQNKNLVKKS</sequence>
<keyword evidence="3" id="KW-1185">Reference proteome</keyword>
<evidence type="ECO:0000313" key="3">
    <source>
        <dbReference type="Proteomes" id="UP000054926"/>
    </source>
</evidence>
<reference evidence="2 3" key="1">
    <citation type="submission" date="2015-11" db="EMBL/GenBank/DDBJ databases">
        <title>Genomic analysis of 38 Legionella species identifies large and diverse effector repertoires.</title>
        <authorList>
            <person name="Burstein D."/>
            <person name="Amaro F."/>
            <person name="Zusman T."/>
            <person name="Lifshitz Z."/>
            <person name="Cohen O."/>
            <person name="Gilbert J.A."/>
            <person name="Pupko T."/>
            <person name="Shuman H.A."/>
            <person name="Segal G."/>
        </authorList>
    </citation>
    <scope>NUCLEOTIDE SEQUENCE [LARGE SCALE GENOMIC DNA]</scope>
    <source>
        <strain evidence="2 3">IMVS3376</strain>
    </source>
</reference>
<keyword evidence="1" id="KW-0732">Signal</keyword>
<protein>
    <recommendedName>
        <fullName evidence="4">Zinc resistance-associated protein</fullName>
    </recommendedName>
</protein>
<dbReference type="RefSeq" id="WP_058509946.1">
    <property type="nucleotide sequence ID" value="NZ_DAIOMV010000006.1"/>
</dbReference>
<dbReference type="Proteomes" id="UP000054926">
    <property type="component" value="Unassembled WGS sequence"/>
</dbReference>
<feature type="chain" id="PRO_5006918635" description="Zinc resistance-associated protein" evidence="1">
    <location>
        <begin position="25"/>
        <end position="151"/>
    </location>
</feature>
<dbReference type="AlphaFoldDB" id="A0A0W0ZFQ8"/>
<evidence type="ECO:0000313" key="2">
    <source>
        <dbReference type="EMBL" id="KTD67802.1"/>
    </source>
</evidence>
<dbReference type="EMBL" id="LNYY01000019">
    <property type="protein sequence ID" value="KTD67802.1"/>
    <property type="molecule type" value="Genomic_DNA"/>
</dbReference>
<accession>A0A0W0ZFQ8</accession>
<gene>
    <name evidence="2" type="ORF">Lste_0960</name>
</gene>
<feature type="signal peptide" evidence="1">
    <location>
        <begin position="1"/>
        <end position="24"/>
    </location>
</feature>
<evidence type="ECO:0008006" key="4">
    <source>
        <dbReference type="Google" id="ProtNLM"/>
    </source>
</evidence>
<name>A0A0W0ZFQ8_9GAMM</name>
<dbReference type="PATRIC" id="fig|947033.5.peg.1024"/>
<proteinExistence type="predicted"/>
<evidence type="ECO:0000256" key="1">
    <source>
        <dbReference type="SAM" id="SignalP"/>
    </source>
</evidence>
<dbReference type="Gene3D" id="1.20.120.1490">
    <property type="match status" value="1"/>
</dbReference>
<comment type="caution">
    <text evidence="2">The sequence shown here is derived from an EMBL/GenBank/DDBJ whole genome shotgun (WGS) entry which is preliminary data.</text>
</comment>
<dbReference type="STRING" id="947033.Lste_0960"/>
<organism evidence="2 3">
    <name type="scientific">Legionella steelei</name>
    <dbReference type="NCBI Taxonomy" id="947033"/>
    <lineage>
        <taxon>Bacteria</taxon>
        <taxon>Pseudomonadati</taxon>
        <taxon>Pseudomonadota</taxon>
        <taxon>Gammaproteobacteria</taxon>
        <taxon>Legionellales</taxon>
        <taxon>Legionellaceae</taxon>
        <taxon>Legionella</taxon>
    </lineage>
</organism>
<dbReference type="OrthoDB" id="5651290at2"/>